<evidence type="ECO:0000313" key="1">
    <source>
        <dbReference type="EMBL" id="SHO33559.1"/>
    </source>
</evidence>
<reference evidence="1 2" key="1">
    <citation type="submission" date="2016-11" db="EMBL/GenBank/DDBJ databases">
        <authorList>
            <consortium name="Urmite Genomes"/>
        </authorList>
    </citation>
    <scope>NUCLEOTIDE SEQUENCE [LARGE SCALE GENOMIC DNA]</scope>
    <source>
        <strain evidence="1 2">A11</strain>
    </source>
</reference>
<dbReference type="RefSeq" id="YP_009329431.1">
    <property type="nucleotide sequence ID" value="NC_032108.1"/>
</dbReference>
<dbReference type="KEGG" id="vg:30523475"/>
<name>A0A1M7XV49_9VIRU</name>
<accession>A0A1M7XV49</accession>
<evidence type="ECO:0000313" key="2">
    <source>
        <dbReference type="Proteomes" id="UP000201465"/>
    </source>
</evidence>
<dbReference type="GeneID" id="30523475"/>
<proteinExistence type="predicted"/>
<protein>
    <submittedName>
        <fullName evidence="1">Uncharacterized protein</fullName>
    </submittedName>
</protein>
<keyword evidence="2" id="KW-1185">Reference proteome</keyword>
<sequence>MQSPLAFSIANAIHLDGPTFIDDHNPHKEENRDLLAINLCTKGDDFWFFPGGYELTQCKNPLYVDREGRLHLSTSSKGLTLTPEENHRLLRGDTVVQKAKFCQHESTQSISLESFLAQHQS</sequence>
<dbReference type="EMBL" id="LT671577">
    <property type="protein sequence ID" value="SHO33559.1"/>
    <property type="molecule type" value="Genomic_DNA"/>
</dbReference>
<dbReference type="Proteomes" id="UP000201465">
    <property type="component" value="Segment"/>
</dbReference>
<organism evidence="1 2">
    <name type="scientific">Cedratvirus A11</name>
    <dbReference type="NCBI Taxonomy" id="1903266"/>
    <lineage>
        <taxon>Viruses</taxon>
        <taxon>Pithoviruses</taxon>
        <taxon>Orthocedratvirinae</taxon>
        <taxon>Alphacedratvirus</taxon>
        <taxon>Alphacedratvirus aljazairmassiliense</taxon>
    </lineage>
</organism>
<gene>
    <name evidence="1" type="ORF">BQ3484_491</name>
</gene>